<sequence>MKISLPPYVSVQIVFFGLRSLYVFQSLEFMFLRIPEQHKPGIKKIISVDDNAIQVIVSFLSNQSASFIIPKSMKFGETEESDAVNIIETISTLYKLKEEENLSDRDLVISIVDYIHEKSDEFPSFSEADELCFIQRLTSLLKFNPSGKIMSIRTHRDSVADLEARFQFLSSQWKKETCHMSLISNIVSHPAYQQIIKMGSKVVPLILQELSKEPDHWFPALRAITGENPVMSEDKGRIKKMAEAWLDWGRQHGYEC</sequence>
<protein>
    <submittedName>
        <fullName evidence="1">Uncharacterized protein</fullName>
    </submittedName>
</protein>
<dbReference type="EMBL" id="JAZBJZ010000047">
    <property type="protein sequence ID" value="MEE3717623.1"/>
    <property type="molecule type" value="Genomic_DNA"/>
</dbReference>
<proteinExistence type="predicted"/>
<accession>A0AAW9Q374</accession>
<evidence type="ECO:0000313" key="1">
    <source>
        <dbReference type="EMBL" id="MEE3717623.1"/>
    </source>
</evidence>
<dbReference type="AlphaFoldDB" id="A0AAW9Q374"/>
<dbReference type="Proteomes" id="UP001333818">
    <property type="component" value="Unassembled WGS sequence"/>
</dbReference>
<name>A0AAW9Q374_9CYAN</name>
<comment type="caution">
    <text evidence="1">The sequence shown here is derived from an EMBL/GenBank/DDBJ whole genome shotgun (WGS) entry which is preliminary data.</text>
</comment>
<reference evidence="1" key="1">
    <citation type="submission" date="2024-01" db="EMBL/GenBank/DDBJ databases">
        <title>Bank of Algae and Cyanobacteria of the Azores (BACA) strain genomes.</title>
        <authorList>
            <person name="Luz R."/>
            <person name="Cordeiro R."/>
            <person name="Fonseca A."/>
            <person name="Goncalves V."/>
        </authorList>
    </citation>
    <scope>NUCLEOTIDE SEQUENCE</scope>
    <source>
        <strain evidence="1">BACA0141</strain>
    </source>
</reference>
<keyword evidence="2" id="KW-1185">Reference proteome</keyword>
<evidence type="ECO:0000313" key="2">
    <source>
        <dbReference type="Proteomes" id="UP001333818"/>
    </source>
</evidence>
<dbReference type="RefSeq" id="WP_330484053.1">
    <property type="nucleotide sequence ID" value="NZ_JAZBJZ010000047.1"/>
</dbReference>
<organism evidence="1 2">
    <name type="scientific">Tumidithrix elongata BACA0141</name>
    <dbReference type="NCBI Taxonomy" id="2716417"/>
    <lineage>
        <taxon>Bacteria</taxon>
        <taxon>Bacillati</taxon>
        <taxon>Cyanobacteriota</taxon>
        <taxon>Cyanophyceae</taxon>
        <taxon>Pseudanabaenales</taxon>
        <taxon>Pseudanabaenaceae</taxon>
        <taxon>Tumidithrix</taxon>
        <taxon>Tumidithrix elongata</taxon>
    </lineage>
</organism>
<gene>
    <name evidence="1" type="ORF">V2H45_12735</name>
</gene>